<dbReference type="Gene3D" id="1.20.900.10">
    <property type="entry name" value="Dbl homology (DH) domain"/>
    <property type="match status" value="1"/>
</dbReference>
<dbReference type="EMBL" id="CAJFDH010000004">
    <property type="protein sequence ID" value="CAD5221169.1"/>
    <property type="molecule type" value="Genomic_DNA"/>
</dbReference>
<dbReference type="PRINTS" id="PR00499">
    <property type="entry name" value="P67PHOX"/>
</dbReference>
<dbReference type="Pfam" id="PF00621">
    <property type="entry name" value="RhoGEF"/>
    <property type="match status" value="1"/>
</dbReference>
<dbReference type="InterPro" id="IPR001849">
    <property type="entry name" value="PH_domain"/>
</dbReference>
<dbReference type="PROSITE" id="PS50002">
    <property type="entry name" value="SH3"/>
    <property type="match status" value="3"/>
</dbReference>
<dbReference type="GO" id="GO:0035025">
    <property type="term" value="P:positive regulation of Rho protein signal transduction"/>
    <property type="evidence" value="ECO:0007669"/>
    <property type="project" value="TreeGrafter"/>
</dbReference>
<reference evidence="9" key="1">
    <citation type="submission" date="2020-09" db="EMBL/GenBank/DDBJ databases">
        <authorList>
            <person name="Kikuchi T."/>
        </authorList>
    </citation>
    <scope>NUCLEOTIDE SEQUENCE</scope>
    <source>
        <strain evidence="9">SH1</strain>
    </source>
</reference>
<dbReference type="SMART" id="SM00325">
    <property type="entry name" value="RhoGEF"/>
    <property type="match status" value="1"/>
</dbReference>
<evidence type="ECO:0000259" key="6">
    <source>
        <dbReference type="PROSITE" id="PS50002"/>
    </source>
</evidence>
<evidence type="ECO:0000256" key="2">
    <source>
        <dbReference type="ARBA" id="ARBA00022443"/>
    </source>
</evidence>
<feature type="domain" description="SH3" evidence="6">
    <location>
        <begin position="209"/>
        <end position="271"/>
    </location>
</feature>
<keyword evidence="2 4" id="KW-0728">SH3 domain</keyword>
<dbReference type="Pfam" id="PF16652">
    <property type="entry name" value="PH_13"/>
    <property type="match status" value="1"/>
</dbReference>
<dbReference type="CDD" id="cd00160">
    <property type="entry name" value="RhoGEF"/>
    <property type="match status" value="1"/>
</dbReference>
<accession>A0A811L0S7</accession>
<dbReference type="PRINTS" id="PR00452">
    <property type="entry name" value="SH3DOMAIN"/>
</dbReference>
<dbReference type="GO" id="GO:0005737">
    <property type="term" value="C:cytoplasm"/>
    <property type="evidence" value="ECO:0007669"/>
    <property type="project" value="UniProtKB-SubCell"/>
</dbReference>
<evidence type="ECO:0000313" key="10">
    <source>
        <dbReference type="Proteomes" id="UP000614601"/>
    </source>
</evidence>
<gene>
    <name evidence="9" type="ORF">BOKJ2_LOCUS9310</name>
</gene>
<dbReference type="InterPro" id="IPR036028">
    <property type="entry name" value="SH3-like_dom_sf"/>
</dbReference>
<feature type="domain" description="DH" evidence="8">
    <location>
        <begin position="288"/>
        <end position="461"/>
    </location>
</feature>
<evidence type="ECO:0000259" key="8">
    <source>
        <dbReference type="PROSITE" id="PS50010"/>
    </source>
</evidence>
<dbReference type="AlphaFoldDB" id="A0A811L0S7"/>
<evidence type="ECO:0000256" key="5">
    <source>
        <dbReference type="SAM" id="MobiDB-lite"/>
    </source>
</evidence>
<name>A0A811L0S7_9BILA</name>
<dbReference type="InterPro" id="IPR035899">
    <property type="entry name" value="DBL_dom_sf"/>
</dbReference>
<dbReference type="Gene3D" id="2.30.29.30">
    <property type="entry name" value="Pleckstrin-homology domain (PH domain)/Phosphotyrosine-binding domain (PTB)"/>
    <property type="match status" value="1"/>
</dbReference>
<dbReference type="Gene3D" id="2.30.30.40">
    <property type="entry name" value="SH3 Domains"/>
    <property type="match status" value="4"/>
</dbReference>
<proteinExistence type="predicted"/>
<dbReference type="Proteomes" id="UP000783686">
    <property type="component" value="Unassembled WGS sequence"/>
</dbReference>
<dbReference type="PANTHER" id="PTHR46006:SF6">
    <property type="entry name" value="INTERSECTIN-2 ISOFORM X1"/>
    <property type="match status" value="1"/>
</dbReference>
<evidence type="ECO:0000256" key="4">
    <source>
        <dbReference type="PROSITE-ProRule" id="PRU00192"/>
    </source>
</evidence>
<dbReference type="InterPro" id="IPR051480">
    <property type="entry name" value="Endocytic_GEF_Adapter"/>
</dbReference>
<dbReference type="SUPFAM" id="SSF50729">
    <property type="entry name" value="PH domain-like"/>
    <property type="match status" value="1"/>
</dbReference>
<sequence>MRWRGRIQGKNDTNGWFPKSYVKLNENAPQKQTSVESSHSQQQSSHITPSNSQHVFPPPSQPTSTSGQWFVALYQFDAVEPTDLSLKIGERIFVTELEGEWWKGTVDGRSGIFPANYVEKAQSVPALPLTAVNASGDSVESDRKGRVIAAFEATADNQISLHVGDQVQVKNTTPGGWWEGNVIGKEEKTGWFPGNYVQLISAASTPIGPNSKLADAAFDYEAQHADELSFKAGDVIEVVEQTDNEWWKGRISGQSGESLLFPSNFVQLRSGGAYELKPRNPNHSNLKQSEQVRKELIETEARFADDLLMVRNVFMKPLATVLSEGDLNKLFLNWNELIKLSKRIHQGLLKKPPGELFCRRIDAFEEFVRFCEGQQSAIEHLNHLEKTNETFRKCHLKCQENDAVRGVTLSYYLLLPMARITRYPLIFEKLLKETDAKDEDYEALHNAHQLLQALCARVNNAISEMQNTSFLCWSQRNIKTSIKHLEFTSETRELGPRKFLQSGIVYKQKSHKMLIVLLYNDMLILTTPDEHIVKPDDFKIQPSEDTKLTIYKSPLILKDLKVDSSSSDSTTFELKNQELTVQLKANTNNEKMFWVNQIRKAVDDYDMNAQLNRAKDIKKNHEVFDDSTVAEMSIEFVNLSRPDLQNKSIIISTDLPQFTQPITQQVTVATTPLLQFKLDLKSLKQDLTASFKLIQTYRPDIMIGEFKQDIMQLVRIAAHHRGPILRNLELEKGEMSGKKCEVVVKFVINIKETL</sequence>
<dbReference type="InterPro" id="IPR001452">
    <property type="entry name" value="SH3_domain"/>
</dbReference>
<dbReference type="GO" id="GO:0016192">
    <property type="term" value="P:vesicle-mediated transport"/>
    <property type="evidence" value="ECO:0007669"/>
    <property type="project" value="UniProtKB-ARBA"/>
</dbReference>
<evidence type="ECO:0000256" key="1">
    <source>
        <dbReference type="ARBA" id="ARBA00004496"/>
    </source>
</evidence>
<dbReference type="PROSITE" id="PS50003">
    <property type="entry name" value="PH_DOMAIN"/>
    <property type="match status" value="1"/>
</dbReference>
<dbReference type="PROSITE" id="PS50010">
    <property type="entry name" value="DH_2"/>
    <property type="match status" value="1"/>
</dbReference>
<dbReference type="CDD" id="cd00174">
    <property type="entry name" value="SH3"/>
    <property type="match status" value="1"/>
</dbReference>
<keyword evidence="10" id="KW-1185">Reference proteome</keyword>
<comment type="caution">
    <text evidence="9">The sequence shown here is derived from an EMBL/GenBank/DDBJ whole genome shotgun (WGS) entry which is preliminary data.</text>
</comment>
<evidence type="ECO:0000256" key="3">
    <source>
        <dbReference type="ARBA" id="ARBA00022490"/>
    </source>
</evidence>
<organism evidence="9 10">
    <name type="scientific">Bursaphelenchus okinawaensis</name>
    <dbReference type="NCBI Taxonomy" id="465554"/>
    <lineage>
        <taxon>Eukaryota</taxon>
        <taxon>Metazoa</taxon>
        <taxon>Ecdysozoa</taxon>
        <taxon>Nematoda</taxon>
        <taxon>Chromadorea</taxon>
        <taxon>Rhabditida</taxon>
        <taxon>Tylenchina</taxon>
        <taxon>Tylenchomorpha</taxon>
        <taxon>Aphelenchoidea</taxon>
        <taxon>Aphelenchoididae</taxon>
        <taxon>Bursaphelenchus</taxon>
    </lineage>
</organism>
<feature type="domain" description="SH3" evidence="6">
    <location>
        <begin position="65"/>
        <end position="123"/>
    </location>
</feature>
<dbReference type="Pfam" id="PF00018">
    <property type="entry name" value="SH3_1"/>
    <property type="match status" value="1"/>
</dbReference>
<dbReference type="FunFam" id="2.30.30.40:FF:000072">
    <property type="entry name" value="Unconventional Myosin IB"/>
    <property type="match status" value="1"/>
</dbReference>
<feature type="compositionally biased region" description="Low complexity" evidence="5">
    <location>
        <begin position="37"/>
        <end position="46"/>
    </location>
</feature>
<dbReference type="EMBL" id="CAJFCW020000004">
    <property type="protein sequence ID" value="CAG9114685.1"/>
    <property type="molecule type" value="Genomic_DNA"/>
</dbReference>
<dbReference type="Pfam" id="PF14604">
    <property type="entry name" value="SH3_9"/>
    <property type="match status" value="1"/>
</dbReference>
<dbReference type="SMART" id="SM00233">
    <property type="entry name" value="PH"/>
    <property type="match status" value="1"/>
</dbReference>
<dbReference type="Proteomes" id="UP000614601">
    <property type="component" value="Unassembled WGS sequence"/>
</dbReference>
<dbReference type="Pfam" id="PF07653">
    <property type="entry name" value="SH3_2"/>
    <property type="match status" value="1"/>
</dbReference>
<dbReference type="SUPFAM" id="SSF50044">
    <property type="entry name" value="SH3-domain"/>
    <property type="match status" value="3"/>
</dbReference>
<feature type="region of interest" description="Disordered" evidence="5">
    <location>
        <begin position="28"/>
        <end position="63"/>
    </location>
</feature>
<evidence type="ECO:0000259" key="7">
    <source>
        <dbReference type="PROSITE" id="PS50003"/>
    </source>
</evidence>
<comment type="subcellular location">
    <subcellularLocation>
        <location evidence="1">Cytoplasm</location>
    </subcellularLocation>
</comment>
<dbReference type="InterPro" id="IPR000219">
    <property type="entry name" value="DH_dom"/>
</dbReference>
<dbReference type="OrthoDB" id="2015333at2759"/>
<protein>
    <submittedName>
        <fullName evidence="9">Uncharacterized protein</fullName>
    </submittedName>
</protein>
<dbReference type="GO" id="GO:0005085">
    <property type="term" value="F:guanyl-nucleotide exchange factor activity"/>
    <property type="evidence" value="ECO:0007669"/>
    <property type="project" value="InterPro"/>
</dbReference>
<dbReference type="SMART" id="SM00326">
    <property type="entry name" value="SH3"/>
    <property type="match status" value="3"/>
</dbReference>
<feature type="domain" description="SH3" evidence="6">
    <location>
        <begin position="140"/>
        <end position="202"/>
    </location>
</feature>
<dbReference type="InterPro" id="IPR011993">
    <property type="entry name" value="PH-like_dom_sf"/>
</dbReference>
<feature type="domain" description="PH" evidence="7">
    <location>
        <begin position="498"/>
        <end position="603"/>
    </location>
</feature>
<dbReference type="PANTHER" id="PTHR46006">
    <property type="entry name" value="RHO GUANINE NUCLEOTIDE EXCHANGE FACTOR AT 64C, ISOFORM A"/>
    <property type="match status" value="1"/>
</dbReference>
<keyword evidence="3" id="KW-0963">Cytoplasm</keyword>
<dbReference type="SUPFAM" id="SSF48065">
    <property type="entry name" value="DBL homology domain (DH-domain)"/>
    <property type="match status" value="1"/>
</dbReference>
<evidence type="ECO:0000313" key="9">
    <source>
        <dbReference type="EMBL" id="CAD5221169.1"/>
    </source>
</evidence>